<proteinExistence type="predicted"/>
<dbReference type="GO" id="GO:0045892">
    <property type="term" value="P:negative regulation of DNA-templated transcription"/>
    <property type="evidence" value="ECO:0007669"/>
    <property type="project" value="UniProtKB-UniRule"/>
</dbReference>
<evidence type="ECO:0000313" key="10">
    <source>
        <dbReference type="Proteomes" id="UP000436088"/>
    </source>
</evidence>
<sequence length="331" mass="37666">MAKRFKLKISRVLFQSCRCKDPCDSPSNPDPSFFRLSSSVNPIPITLHLPPSAPQPTPRCSSLKRHVSSAFSSMGCVLRSRSSAPCFSETERSESHLPPTPEFYWEREDGWHVIAKVLDDEETPRRKNYYTSDNNDDFFISPSKPPNTENRKRRCKKKKTRKSSVESFDDEETETLVSSSGSFTTDSSSAIRKGMTIRHRSRRKRNRKVKKARRSRMMRLSSSESESPARLSSFLKRIVPCTVEGKVSESFAVVKKSEDPCKDFKHSTIEMILENQMFENEDLEQLLLCFLSLNSRRHHGAIVQAFAEIWEALSSTGSNGSPVSFALNLIN</sequence>
<dbReference type="EMBL" id="VEPZ02001094">
    <property type="protein sequence ID" value="KAE8695168.1"/>
    <property type="molecule type" value="Genomic_DNA"/>
</dbReference>
<reference evidence="9" key="1">
    <citation type="submission" date="2019-09" db="EMBL/GenBank/DDBJ databases">
        <title>Draft genome information of white flower Hibiscus syriacus.</title>
        <authorList>
            <person name="Kim Y.-M."/>
        </authorList>
    </citation>
    <scope>NUCLEOTIDE SEQUENCE [LARGE SCALE GENOMIC DNA]</scope>
    <source>
        <strain evidence="9">YM2019G1</strain>
    </source>
</reference>
<accession>A0A6A2ZTD1</accession>
<keyword evidence="2 6" id="KW-0678">Repressor</keyword>
<dbReference type="AlphaFoldDB" id="A0A6A2ZTD1"/>
<evidence type="ECO:0000256" key="1">
    <source>
        <dbReference type="ARBA" id="ARBA00004123"/>
    </source>
</evidence>
<comment type="subcellular location">
    <subcellularLocation>
        <location evidence="1 6">Nucleus</location>
    </subcellularLocation>
</comment>
<feature type="compositionally biased region" description="Basic residues" evidence="7">
    <location>
        <begin position="195"/>
        <end position="217"/>
    </location>
</feature>
<evidence type="ECO:0000256" key="3">
    <source>
        <dbReference type="ARBA" id="ARBA00023015"/>
    </source>
</evidence>
<evidence type="ECO:0000256" key="5">
    <source>
        <dbReference type="ARBA" id="ARBA00023242"/>
    </source>
</evidence>
<dbReference type="PANTHER" id="PTHR33057">
    <property type="entry name" value="TRANSCRIPTION REPRESSOR OFP7-RELATED"/>
    <property type="match status" value="1"/>
</dbReference>
<comment type="caution">
    <text evidence="9">The sequence shown here is derived from an EMBL/GenBank/DDBJ whole genome shotgun (WGS) entry which is preliminary data.</text>
</comment>
<evidence type="ECO:0000256" key="4">
    <source>
        <dbReference type="ARBA" id="ARBA00023163"/>
    </source>
</evidence>
<comment type="function">
    <text evidence="6">Transcriptional repressor that regulates multiple aspects of plant growth and development.</text>
</comment>
<dbReference type="InterPro" id="IPR038933">
    <property type="entry name" value="Ovate"/>
</dbReference>
<evidence type="ECO:0000259" key="8">
    <source>
        <dbReference type="PROSITE" id="PS51754"/>
    </source>
</evidence>
<dbReference type="NCBIfam" id="TIGR01568">
    <property type="entry name" value="A_thal_3678"/>
    <property type="match status" value="1"/>
</dbReference>
<feature type="region of interest" description="Disordered" evidence="7">
    <location>
        <begin position="126"/>
        <end position="223"/>
    </location>
</feature>
<dbReference type="PANTHER" id="PTHR33057:SF224">
    <property type="entry name" value="TRANSCRIPTION REPRESSOR"/>
    <property type="match status" value="1"/>
</dbReference>
<evidence type="ECO:0000313" key="9">
    <source>
        <dbReference type="EMBL" id="KAE8695168.1"/>
    </source>
</evidence>
<keyword evidence="4 6" id="KW-0804">Transcription</keyword>
<keyword evidence="5 6" id="KW-0539">Nucleus</keyword>
<organism evidence="9 10">
    <name type="scientific">Hibiscus syriacus</name>
    <name type="common">Rose of Sharon</name>
    <dbReference type="NCBI Taxonomy" id="106335"/>
    <lineage>
        <taxon>Eukaryota</taxon>
        <taxon>Viridiplantae</taxon>
        <taxon>Streptophyta</taxon>
        <taxon>Embryophyta</taxon>
        <taxon>Tracheophyta</taxon>
        <taxon>Spermatophyta</taxon>
        <taxon>Magnoliopsida</taxon>
        <taxon>eudicotyledons</taxon>
        <taxon>Gunneridae</taxon>
        <taxon>Pentapetalae</taxon>
        <taxon>rosids</taxon>
        <taxon>malvids</taxon>
        <taxon>Malvales</taxon>
        <taxon>Malvaceae</taxon>
        <taxon>Malvoideae</taxon>
        <taxon>Hibiscus</taxon>
    </lineage>
</organism>
<dbReference type="OrthoDB" id="1928390at2759"/>
<dbReference type="PROSITE" id="PS51754">
    <property type="entry name" value="OVATE"/>
    <property type="match status" value="1"/>
</dbReference>
<evidence type="ECO:0000256" key="6">
    <source>
        <dbReference type="RuleBase" id="RU367028"/>
    </source>
</evidence>
<protein>
    <recommendedName>
        <fullName evidence="6">Transcription repressor</fullName>
    </recommendedName>
    <alternativeName>
        <fullName evidence="6">Ovate family protein</fullName>
    </alternativeName>
</protein>
<evidence type="ECO:0000256" key="2">
    <source>
        <dbReference type="ARBA" id="ARBA00022491"/>
    </source>
</evidence>
<dbReference type="InterPro" id="IPR006458">
    <property type="entry name" value="Ovate_C"/>
</dbReference>
<feature type="compositionally biased region" description="Basic residues" evidence="7">
    <location>
        <begin position="151"/>
        <end position="162"/>
    </location>
</feature>
<dbReference type="GO" id="GO:0005634">
    <property type="term" value="C:nucleus"/>
    <property type="evidence" value="ECO:0007669"/>
    <property type="project" value="UniProtKB-SubCell"/>
</dbReference>
<dbReference type="Pfam" id="PF04844">
    <property type="entry name" value="Ovate"/>
    <property type="match status" value="1"/>
</dbReference>
<evidence type="ECO:0000256" key="7">
    <source>
        <dbReference type="SAM" id="MobiDB-lite"/>
    </source>
</evidence>
<keyword evidence="10" id="KW-1185">Reference proteome</keyword>
<feature type="compositionally biased region" description="Low complexity" evidence="7">
    <location>
        <begin position="178"/>
        <end position="189"/>
    </location>
</feature>
<name>A0A6A2ZTD1_HIBSY</name>
<dbReference type="Proteomes" id="UP000436088">
    <property type="component" value="Unassembled WGS sequence"/>
</dbReference>
<gene>
    <name evidence="9" type="ORF">F3Y22_tig00110733pilonHSYRG00288</name>
</gene>
<keyword evidence="3 6" id="KW-0805">Transcription regulation</keyword>
<feature type="domain" description="OVATE" evidence="8">
    <location>
        <begin position="253"/>
        <end position="312"/>
    </location>
</feature>